<keyword evidence="2" id="KW-0812">Transmembrane</keyword>
<dbReference type="Proteomes" id="UP000658613">
    <property type="component" value="Unassembled WGS sequence"/>
</dbReference>
<feature type="region of interest" description="Disordered" evidence="1">
    <location>
        <begin position="153"/>
        <end position="227"/>
    </location>
</feature>
<keyword evidence="2" id="KW-1133">Transmembrane helix</keyword>
<proteinExistence type="predicted"/>
<protein>
    <submittedName>
        <fullName evidence="3">Uncharacterized protein</fullName>
    </submittedName>
</protein>
<feature type="compositionally biased region" description="Basic and acidic residues" evidence="1">
    <location>
        <begin position="217"/>
        <end position="227"/>
    </location>
</feature>
<evidence type="ECO:0000256" key="1">
    <source>
        <dbReference type="SAM" id="MobiDB-lite"/>
    </source>
</evidence>
<sequence length="227" mass="25292">MNLRTARMAYRLASMAYGRYRNLDKEKQRDLYEAVRAMALNEGRAHEDEERAAQIAALSSRTPKRGKKAREAAAARRQAGAVTRAAHDRLDERRLAFAQAVQDKKVAAKLEKKARKEQRKQKSTKVGAGVGILALLSAIAAAVYYFFVRDDRKDSAPSSAPTHERKNLNPAPVKPVKNAPVKKEPTHGPLSEEPAERDEALLSSIEDQLSTLDTLDDDQRQATDPRH</sequence>
<organism evidence="3 4">
    <name type="scientific">Corynebacterium aquatimens</name>
    <dbReference type="NCBI Taxonomy" id="1190508"/>
    <lineage>
        <taxon>Bacteria</taxon>
        <taxon>Bacillati</taxon>
        <taxon>Actinomycetota</taxon>
        <taxon>Actinomycetes</taxon>
        <taxon>Mycobacteriales</taxon>
        <taxon>Corynebacteriaceae</taxon>
        <taxon>Corynebacterium</taxon>
    </lineage>
</organism>
<keyword evidence="2" id="KW-0472">Membrane</keyword>
<keyword evidence="4" id="KW-1185">Reference proteome</keyword>
<comment type="caution">
    <text evidence="3">The sequence shown here is derived from an EMBL/GenBank/DDBJ whole genome shotgun (WGS) entry which is preliminary data.</text>
</comment>
<accession>A0A931GT47</accession>
<name>A0A931GT47_9CORY</name>
<feature type="transmembrane region" description="Helical" evidence="2">
    <location>
        <begin position="126"/>
        <end position="147"/>
    </location>
</feature>
<dbReference type="RefSeq" id="WP_196825015.1">
    <property type="nucleotide sequence ID" value="NZ_CP046980.1"/>
</dbReference>
<gene>
    <name evidence="3" type="ORF">IW254_001621</name>
</gene>
<reference evidence="3" key="1">
    <citation type="submission" date="2020-11" db="EMBL/GenBank/DDBJ databases">
        <title>Sequencing the genomes of 1000 actinobacteria strains.</title>
        <authorList>
            <person name="Klenk H.-P."/>
        </authorList>
    </citation>
    <scope>NUCLEOTIDE SEQUENCE</scope>
    <source>
        <strain evidence="3">DSM 45632</strain>
    </source>
</reference>
<evidence type="ECO:0000313" key="3">
    <source>
        <dbReference type="EMBL" id="MBG6122652.1"/>
    </source>
</evidence>
<evidence type="ECO:0000256" key="2">
    <source>
        <dbReference type="SAM" id="Phobius"/>
    </source>
</evidence>
<feature type="compositionally biased region" description="Low complexity" evidence="1">
    <location>
        <begin position="169"/>
        <end position="179"/>
    </location>
</feature>
<evidence type="ECO:0000313" key="4">
    <source>
        <dbReference type="Proteomes" id="UP000658613"/>
    </source>
</evidence>
<dbReference type="AlphaFoldDB" id="A0A931GT47"/>
<dbReference type="EMBL" id="JADOUE010000001">
    <property type="protein sequence ID" value="MBG6122652.1"/>
    <property type="molecule type" value="Genomic_DNA"/>
</dbReference>